<feature type="non-terminal residue" evidence="1">
    <location>
        <position position="1"/>
    </location>
</feature>
<dbReference type="KEGG" id="clup:CLUP02_03696"/>
<organism evidence="1 2">
    <name type="scientific">Colletotrichum lupini</name>
    <dbReference type="NCBI Taxonomy" id="145971"/>
    <lineage>
        <taxon>Eukaryota</taxon>
        <taxon>Fungi</taxon>
        <taxon>Dikarya</taxon>
        <taxon>Ascomycota</taxon>
        <taxon>Pezizomycotina</taxon>
        <taxon>Sordariomycetes</taxon>
        <taxon>Hypocreomycetidae</taxon>
        <taxon>Glomerellales</taxon>
        <taxon>Glomerellaceae</taxon>
        <taxon>Colletotrichum</taxon>
        <taxon>Colletotrichum acutatum species complex</taxon>
    </lineage>
</organism>
<dbReference type="Proteomes" id="UP000830671">
    <property type="component" value="Chromosome 2"/>
</dbReference>
<gene>
    <name evidence="1" type="ORF">CLUP02_03696</name>
</gene>
<evidence type="ECO:0000313" key="1">
    <source>
        <dbReference type="EMBL" id="UQC78220.1"/>
    </source>
</evidence>
<name>A0A9Q8SJT9_9PEZI</name>
<evidence type="ECO:0000313" key="2">
    <source>
        <dbReference type="Proteomes" id="UP000830671"/>
    </source>
</evidence>
<reference evidence="1" key="1">
    <citation type="journal article" date="2021" name="Mol. Plant Microbe Interact.">
        <title>Complete Genome Sequence of the Plant-Pathogenic Fungus Colletotrichum lupini.</title>
        <authorList>
            <person name="Baroncelli R."/>
            <person name="Pensec F."/>
            <person name="Da Lio D."/>
            <person name="Boufleur T."/>
            <person name="Vicente I."/>
            <person name="Sarrocco S."/>
            <person name="Picot A."/>
            <person name="Baraldi E."/>
            <person name="Sukno S."/>
            <person name="Thon M."/>
            <person name="Le Floch G."/>
        </authorList>
    </citation>
    <scope>NUCLEOTIDE SEQUENCE</scope>
    <source>
        <strain evidence="1">IMI 504893</strain>
    </source>
</reference>
<dbReference type="EMBL" id="CP019474">
    <property type="protein sequence ID" value="UQC78220.1"/>
    <property type="molecule type" value="Genomic_DNA"/>
</dbReference>
<dbReference type="AlphaFoldDB" id="A0A9Q8SJT9"/>
<accession>A0A9Q8SJT9</accession>
<sequence length="124" mass="14539">RSLVRCILWLGSPGRRRRSKLVCRPHPVFAHVETLDRRWRLSKEKRISTTTHLVTKEDRDCRQGKEPPLQLVPWAVSVGTSCALARRSEPTEHLSHNLCYLYLPITKRYSCQHRCPRTPFRPPC</sequence>
<dbReference type="RefSeq" id="XP_049139857.1">
    <property type="nucleotide sequence ID" value="XM_049282714.1"/>
</dbReference>
<protein>
    <submittedName>
        <fullName evidence="1">Uncharacterized protein</fullName>
    </submittedName>
</protein>
<dbReference type="GeneID" id="73337724"/>
<keyword evidence="2" id="KW-1185">Reference proteome</keyword>
<proteinExistence type="predicted"/>